<organism evidence="4 5">
    <name type="scientific">Pneumocystis jirovecii (strain RU7)</name>
    <name type="common">Human pneumocystis pneumonia agent</name>
    <dbReference type="NCBI Taxonomy" id="1408657"/>
    <lineage>
        <taxon>Eukaryota</taxon>
        <taxon>Fungi</taxon>
        <taxon>Dikarya</taxon>
        <taxon>Ascomycota</taxon>
        <taxon>Taphrinomycotina</taxon>
        <taxon>Pneumocystomycetes</taxon>
        <taxon>Pneumocystaceae</taxon>
        <taxon>Pneumocystis</taxon>
    </lineage>
</organism>
<evidence type="ECO:0000259" key="3">
    <source>
        <dbReference type="Pfam" id="PF12373"/>
    </source>
</evidence>
<dbReference type="RefSeq" id="XP_018227881.1">
    <property type="nucleotide sequence ID" value="XM_018375933.1"/>
</dbReference>
<evidence type="ECO:0000256" key="2">
    <source>
        <dbReference type="SAM" id="MobiDB-lite"/>
    </source>
</evidence>
<keyword evidence="5" id="KW-1185">Reference proteome</keyword>
<evidence type="ECO:0000313" key="5">
    <source>
        <dbReference type="Proteomes" id="UP000053447"/>
    </source>
</evidence>
<dbReference type="AlphaFoldDB" id="A0A0W4ZBN8"/>
<accession>A0A0W4ZBN8</accession>
<feature type="region of interest" description="Disordered" evidence="2">
    <location>
        <begin position="814"/>
        <end position="843"/>
    </location>
</feature>
<protein>
    <recommendedName>
        <fullName evidence="3">Major surface glycoprotein 2 C-terminal domain-containing protein</fullName>
    </recommendedName>
</protein>
<dbReference type="Proteomes" id="UP000053447">
    <property type="component" value="Unassembled WGS sequence"/>
</dbReference>
<dbReference type="EMBL" id="LFWA01000020">
    <property type="protein sequence ID" value="KTW25834.1"/>
    <property type="molecule type" value="Genomic_DNA"/>
</dbReference>
<feature type="compositionally biased region" description="Basic and acidic residues" evidence="2">
    <location>
        <begin position="827"/>
        <end position="839"/>
    </location>
</feature>
<dbReference type="VEuPathDB" id="FungiDB:T551_03670"/>
<keyword evidence="1" id="KW-0175">Coiled coil</keyword>
<dbReference type="GeneID" id="28942188"/>
<dbReference type="OrthoDB" id="5415993at2759"/>
<evidence type="ECO:0000313" key="4">
    <source>
        <dbReference type="EMBL" id="KTW25834.1"/>
    </source>
</evidence>
<dbReference type="Pfam" id="PF02349">
    <property type="entry name" value="MSG"/>
    <property type="match status" value="5"/>
</dbReference>
<proteinExistence type="predicted"/>
<reference evidence="5" key="1">
    <citation type="journal article" date="2016" name="Nat. Commun.">
        <title>Genome analysis of three Pneumocystis species reveals adaptation mechanisms to life exclusively in mammalian hosts.</title>
        <authorList>
            <person name="Ma L."/>
            <person name="Chen Z."/>
            <person name="Huang D.W."/>
            <person name="Kutty G."/>
            <person name="Ishihara M."/>
            <person name="Wang H."/>
            <person name="Abouelleil A."/>
            <person name="Bishop L."/>
            <person name="Davey E."/>
            <person name="Deng R."/>
            <person name="Deng X."/>
            <person name="Fan L."/>
            <person name="Fantoni G."/>
            <person name="Fitzgerald M."/>
            <person name="Gogineni E."/>
            <person name="Goldberg J.M."/>
            <person name="Handley G."/>
            <person name="Hu X."/>
            <person name="Huber C."/>
            <person name="Jiao X."/>
            <person name="Jones K."/>
            <person name="Levin J.Z."/>
            <person name="Liu Y."/>
            <person name="Macdonald P."/>
            <person name="Melnikov A."/>
            <person name="Raley C."/>
            <person name="Sassi M."/>
            <person name="Sherman B.T."/>
            <person name="Song X."/>
            <person name="Sykes S."/>
            <person name="Tran B."/>
            <person name="Walsh L."/>
            <person name="Xia Y."/>
            <person name="Yang J."/>
            <person name="Young S."/>
            <person name="Zeng Q."/>
            <person name="Zheng X."/>
            <person name="Stephens R."/>
            <person name="Nusbaum C."/>
            <person name="Birren B.W."/>
            <person name="Azadi P."/>
            <person name="Lempicki R.A."/>
            <person name="Cuomo C.A."/>
            <person name="Kovacs J.A."/>
        </authorList>
    </citation>
    <scope>NUCLEOTIDE SEQUENCE [LARGE SCALE GENOMIC DNA]</scope>
    <source>
        <strain evidence="5">RU7</strain>
    </source>
</reference>
<comment type="caution">
    <text evidence="4">The sequence shown here is derived from an EMBL/GenBank/DDBJ whole genome shotgun (WGS) entry which is preliminary data.</text>
</comment>
<evidence type="ECO:0000256" key="1">
    <source>
        <dbReference type="SAM" id="Coils"/>
    </source>
</evidence>
<dbReference type="InterPro" id="IPR003330">
    <property type="entry name" value="MSG"/>
</dbReference>
<dbReference type="Pfam" id="PF12373">
    <property type="entry name" value="Msg2_C"/>
    <property type="match status" value="1"/>
</dbReference>
<sequence length="1025" mass="117015">METQTQPHTTAQPTPVRHSLARAVARAVKRRAAAQNSVEEEYLLALILENEYENNDKCKKRLKEYCEVLKNVTKEPKKLEEKLDGICKDDKTIEAKCKESETKVKAKCTSFQTELDKAVKKGASTLEDNDCKKNERQCLFLEGACPTELKDKCNELRNKCYQKKRDDVAEKALLRVLRGNLKDKNTCKNKLKGVCQEFNKESDELIKLCLDEEKTCGDLVSKKEYKCKPLKEGIDLVLGKEDLLKEKCLLFLEECYFYGSNCETDQPKCKEFASKCQKENLVYAAPGSHFDPTKLKIRLAEEIDLEKLYVEAVKKGIHIGRPSIKDEVALLALLSKSDAQNTFKDQCEDVIKKKCGNFKEHIILKDLCSNKTITDNPKEKCEELNKELTTRILTVSKRIEKYFAPANVKEIIGWHMLHTFLGERECTKLLSDCFYLKSQAPLEKPCNNLKAACYKKGLEAVANEALQDKLRGKLQGSNRTWLETLQKNLVKVCEKTKGESDELFVLCMNPIKTALTVSTDLRMRAVALQEHLNEKRDFPTEKDCKELEKKCEVLGKDSREIKWSCYTLKQHCNRLKSIEHLEEELLKENKGYLKDENSCKEEAKKRCEKWFRRENNKFFSACSDLELVCKKITRNVESKCNILKGHMETMNVISEIAKKEEKICEFWAPYCKKYEQNCEKLKNGGKDGQCKKLNKKCKSFLEKEALENKVVEELKGSLSNVGECNNTLNIYCTQLKKAENGLETLCKSKENTKSDIKVREELCEKLIKRIKEKCSKLKDELEEVKEVLEKKEEKYKKIKEEAEKAMEDANLILSRAKGPDNNNNKSVNKDSSDTPKEGKGTTGFKLVRRNAKVHVTEKELAAFDLVARAFDLYLELKEICNHSLKNCGFKKECDCEDPCKKIQGICSTLEPLKVRPHEIVTKNITTTTTTTTTTTIKDAKATECQSLQTTDTWVTKTSTHTSTSTTTSTVTSRITLTSTRRCKPTKCTTGEGDEAGEVKPNEGLRMSGWSVMRGVLVAMMISFMI</sequence>
<name>A0A0W4ZBN8_PNEJ7</name>
<gene>
    <name evidence="4" type="ORF">T551_03670</name>
</gene>
<feature type="coiled-coil region" evidence="1">
    <location>
        <begin position="760"/>
        <end position="812"/>
    </location>
</feature>
<dbReference type="STRING" id="1408657.A0A0W4ZBN8"/>
<feature type="domain" description="Major surface glycoprotein 2 C-terminal" evidence="3">
    <location>
        <begin position="844"/>
        <end position="871"/>
    </location>
</feature>
<dbReference type="InterPro" id="IPR021041">
    <property type="entry name" value="Maj_surf_glycoprot_2_C"/>
</dbReference>